<dbReference type="GO" id="GO:0005737">
    <property type="term" value="C:cytoplasm"/>
    <property type="evidence" value="ECO:0007669"/>
    <property type="project" value="TreeGrafter"/>
</dbReference>
<dbReference type="PANTHER" id="PTHR13847:SF281">
    <property type="entry name" value="FAD DEPENDENT OXIDOREDUCTASE DOMAIN-CONTAINING PROTEIN"/>
    <property type="match status" value="1"/>
</dbReference>
<name>H0HTR7_9HYPH</name>
<dbReference type="PRINTS" id="PR00411">
    <property type="entry name" value="PNDRDTASEI"/>
</dbReference>
<evidence type="ECO:0000313" key="3">
    <source>
        <dbReference type="EMBL" id="EHK55804.1"/>
    </source>
</evidence>
<dbReference type="InterPro" id="IPR006076">
    <property type="entry name" value="FAD-dep_OxRdtase"/>
</dbReference>
<sequence>MNEPVDKTFIQRQAATIGMQLWQVPADAAPVSQPLEGGEHVDLVVVGAGIMGLSTALQAARRGLSVRVIEAQEIGRGASGLNGGQVIPGLKYDPDWLIEHFGEQRGKRLIAFAAGTADSVFDLIRTERLNVSHARNGWIQAAHTDTALRAAEKRAQQWSARGVNASILSPGEIAAKTGALGYIGGWFDRRAGVIDPLAYTLELGRIAAEAGARIAVNERVTRLTRHAGAWRVETAGGRSLVAKTVVAAANAYSDGLIPGLARTIVPLHSFQIATAPLPPSIASSILPGGQAVSDSRRILIYFRKSPDGRLMLGGRGRMSLPRSAADWAHLERAMTRLFPALEGVAIERRWFGRVAITPDHLPHLHEPQDGLIAAVGCQGRGVGLMTSLGARIAEYAATRDPAALPFPVSPIRPIPFHRFRRVGVAAAIAWYRALDALER</sequence>
<feature type="domain" description="FAD dependent oxidoreductase" evidence="2">
    <location>
        <begin position="42"/>
        <end position="394"/>
    </location>
</feature>
<evidence type="ECO:0000313" key="4">
    <source>
        <dbReference type="Proteomes" id="UP000003250"/>
    </source>
</evidence>
<keyword evidence="1" id="KW-0560">Oxidoreductase</keyword>
<dbReference type="Gene3D" id="3.30.9.10">
    <property type="entry name" value="D-Amino Acid Oxidase, subunit A, domain 2"/>
    <property type="match status" value="1"/>
</dbReference>
<dbReference type="AlphaFoldDB" id="H0HTR7"/>
<dbReference type="InterPro" id="IPR036188">
    <property type="entry name" value="FAD/NAD-bd_sf"/>
</dbReference>
<dbReference type="RefSeq" id="WP_008837177.1">
    <property type="nucleotide sequence ID" value="NZ_AHAM01000144.1"/>
</dbReference>
<dbReference type="EMBL" id="AHAM01000144">
    <property type="protein sequence ID" value="EHK55804.1"/>
    <property type="molecule type" value="Genomic_DNA"/>
</dbReference>
<gene>
    <name evidence="3" type="ORF">MAXJ12_17793</name>
</gene>
<proteinExistence type="predicted"/>
<evidence type="ECO:0000256" key="1">
    <source>
        <dbReference type="ARBA" id="ARBA00023002"/>
    </source>
</evidence>
<dbReference type="Gene3D" id="3.50.50.60">
    <property type="entry name" value="FAD/NAD(P)-binding domain"/>
    <property type="match status" value="1"/>
</dbReference>
<dbReference type="PATRIC" id="fig|1107882.3.peg.3475"/>
<reference evidence="3 4" key="1">
    <citation type="journal article" date="2012" name="J. Bacteriol.">
        <title>Draft Genome Sequence of Mesorhizobium alhagi CCNWXJ12-2T, a Novel Salt-Resistant Species Isolated from the Desert of Northwestern China.</title>
        <authorList>
            <person name="Zhou M."/>
            <person name="Chen W."/>
            <person name="Chen H."/>
            <person name="Wei G."/>
        </authorList>
    </citation>
    <scope>NUCLEOTIDE SEQUENCE [LARGE SCALE GENOMIC DNA]</scope>
    <source>
        <strain evidence="3 4">CCNWXJ12-2</strain>
    </source>
</reference>
<dbReference type="PANTHER" id="PTHR13847">
    <property type="entry name" value="SARCOSINE DEHYDROGENASE-RELATED"/>
    <property type="match status" value="1"/>
</dbReference>
<dbReference type="Pfam" id="PF01266">
    <property type="entry name" value="DAO"/>
    <property type="match status" value="1"/>
</dbReference>
<dbReference type="GO" id="GO:0016491">
    <property type="term" value="F:oxidoreductase activity"/>
    <property type="evidence" value="ECO:0007669"/>
    <property type="project" value="UniProtKB-KW"/>
</dbReference>
<protein>
    <submittedName>
        <fullName evidence="3">FAD dependent oxidoreductase</fullName>
    </submittedName>
</protein>
<organism evidence="3 4">
    <name type="scientific">Mesorhizobium alhagi CCNWXJ12-2</name>
    <dbReference type="NCBI Taxonomy" id="1107882"/>
    <lineage>
        <taxon>Bacteria</taxon>
        <taxon>Pseudomonadati</taxon>
        <taxon>Pseudomonadota</taxon>
        <taxon>Alphaproteobacteria</taxon>
        <taxon>Hyphomicrobiales</taxon>
        <taxon>Phyllobacteriaceae</taxon>
        <taxon>Allomesorhizobium</taxon>
    </lineage>
</organism>
<keyword evidence="4" id="KW-1185">Reference proteome</keyword>
<evidence type="ECO:0000259" key="2">
    <source>
        <dbReference type="Pfam" id="PF01266"/>
    </source>
</evidence>
<dbReference type="Proteomes" id="UP000003250">
    <property type="component" value="Unassembled WGS sequence"/>
</dbReference>
<dbReference type="SUPFAM" id="SSF51905">
    <property type="entry name" value="FAD/NAD(P)-binding domain"/>
    <property type="match status" value="1"/>
</dbReference>
<accession>H0HTR7</accession>